<protein>
    <submittedName>
        <fullName evidence="8">DMT family transporter</fullName>
    </submittedName>
</protein>
<gene>
    <name evidence="8" type="ORF">LJ656_08540</name>
</gene>
<dbReference type="InterPro" id="IPR037185">
    <property type="entry name" value="EmrE-like"/>
</dbReference>
<keyword evidence="2" id="KW-1003">Cell membrane</keyword>
<keyword evidence="5 6" id="KW-0472">Membrane</keyword>
<keyword evidence="4 6" id="KW-1133">Transmembrane helix</keyword>
<dbReference type="Pfam" id="PF00892">
    <property type="entry name" value="EamA"/>
    <property type="match status" value="2"/>
</dbReference>
<sequence length="301" mass="32309">MPPLLWAGNFIVGRALRTDVPPMTLAFARHLLALVCVLPFAWNAMLRDAGRLWQARWLVVRTSLTGLAGFNLCVYAGLHSTAASNALLLNSTIPVLIALLGAAFYRQRLGATQWCGMLVSSIGVLTIIAHGEIGRLVSLQFSSGDLTVFFGMVLFALYSLWLRQLPAKLNPMGLLGWQLVVAAAALLPCFGWEYASGHRAQWHLASLAGIGYVAVFTSVFATFLYTSGVAKVGPARAGLFIHLIPVYGAILSRVLLGETIQLYHVAGIAVIILGLLCANMRRSHAARPAAQPAARPAATPR</sequence>
<evidence type="ECO:0000256" key="3">
    <source>
        <dbReference type="ARBA" id="ARBA00022692"/>
    </source>
</evidence>
<dbReference type="InterPro" id="IPR051258">
    <property type="entry name" value="Diverse_Substrate_Transporter"/>
</dbReference>
<feature type="transmembrane region" description="Helical" evidence="6">
    <location>
        <begin position="141"/>
        <end position="162"/>
    </location>
</feature>
<name>A0ABS8JSA8_9BURK</name>
<evidence type="ECO:0000259" key="7">
    <source>
        <dbReference type="Pfam" id="PF00892"/>
    </source>
</evidence>
<comment type="caution">
    <text evidence="8">The sequence shown here is derived from an EMBL/GenBank/DDBJ whole genome shotgun (WGS) entry which is preliminary data.</text>
</comment>
<evidence type="ECO:0000313" key="9">
    <source>
        <dbReference type="Proteomes" id="UP001431019"/>
    </source>
</evidence>
<feature type="transmembrane region" description="Helical" evidence="6">
    <location>
        <begin position="84"/>
        <end position="104"/>
    </location>
</feature>
<keyword evidence="9" id="KW-1185">Reference proteome</keyword>
<dbReference type="Gene3D" id="1.10.3730.20">
    <property type="match status" value="1"/>
</dbReference>
<feature type="transmembrane region" description="Helical" evidence="6">
    <location>
        <begin position="201"/>
        <end position="225"/>
    </location>
</feature>
<feature type="transmembrane region" description="Helical" evidence="6">
    <location>
        <begin position="174"/>
        <end position="195"/>
    </location>
</feature>
<feature type="transmembrane region" description="Helical" evidence="6">
    <location>
        <begin position="111"/>
        <end position="129"/>
    </location>
</feature>
<proteinExistence type="predicted"/>
<dbReference type="Proteomes" id="UP001431019">
    <property type="component" value="Unassembled WGS sequence"/>
</dbReference>
<dbReference type="PANTHER" id="PTHR42920:SF11">
    <property type="entry name" value="INNER MEMBRANE PROTEIN YTFF"/>
    <property type="match status" value="1"/>
</dbReference>
<organism evidence="8 9">
    <name type="scientific">Paraburkholderia sejongensis</name>
    <dbReference type="NCBI Taxonomy" id="2886946"/>
    <lineage>
        <taxon>Bacteria</taxon>
        <taxon>Pseudomonadati</taxon>
        <taxon>Pseudomonadota</taxon>
        <taxon>Betaproteobacteria</taxon>
        <taxon>Burkholderiales</taxon>
        <taxon>Burkholderiaceae</taxon>
        <taxon>Paraburkholderia</taxon>
    </lineage>
</organism>
<keyword evidence="3 6" id="KW-0812">Transmembrane</keyword>
<dbReference type="EMBL" id="JAJITD010000003">
    <property type="protein sequence ID" value="MCC8392634.1"/>
    <property type="molecule type" value="Genomic_DNA"/>
</dbReference>
<evidence type="ECO:0000256" key="1">
    <source>
        <dbReference type="ARBA" id="ARBA00004651"/>
    </source>
</evidence>
<feature type="transmembrane region" description="Helical" evidence="6">
    <location>
        <begin position="237"/>
        <end position="256"/>
    </location>
</feature>
<feature type="transmembrane region" description="Helical" evidence="6">
    <location>
        <begin position="27"/>
        <end position="46"/>
    </location>
</feature>
<feature type="transmembrane region" description="Helical" evidence="6">
    <location>
        <begin position="58"/>
        <end position="78"/>
    </location>
</feature>
<dbReference type="RefSeq" id="WP_230508878.1">
    <property type="nucleotide sequence ID" value="NZ_JAJITD010000003.1"/>
</dbReference>
<evidence type="ECO:0000256" key="2">
    <source>
        <dbReference type="ARBA" id="ARBA00022475"/>
    </source>
</evidence>
<dbReference type="PANTHER" id="PTHR42920">
    <property type="entry name" value="OS03G0707200 PROTEIN-RELATED"/>
    <property type="match status" value="1"/>
</dbReference>
<comment type="subcellular location">
    <subcellularLocation>
        <location evidence="1">Cell membrane</location>
        <topology evidence="1">Multi-pass membrane protein</topology>
    </subcellularLocation>
</comment>
<dbReference type="InterPro" id="IPR000620">
    <property type="entry name" value="EamA_dom"/>
</dbReference>
<dbReference type="SUPFAM" id="SSF103481">
    <property type="entry name" value="Multidrug resistance efflux transporter EmrE"/>
    <property type="match status" value="2"/>
</dbReference>
<evidence type="ECO:0000256" key="4">
    <source>
        <dbReference type="ARBA" id="ARBA00022989"/>
    </source>
</evidence>
<feature type="domain" description="EamA" evidence="7">
    <location>
        <begin position="4"/>
        <end position="128"/>
    </location>
</feature>
<reference evidence="8 9" key="1">
    <citation type="submission" date="2021-11" db="EMBL/GenBank/DDBJ databases">
        <authorList>
            <person name="Oh E.-T."/>
            <person name="Kim S.-B."/>
        </authorList>
    </citation>
    <scope>NUCLEOTIDE SEQUENCE [LARGE SCALE GENOMIC DNA]</scope>
    <source>
        <strain evidence="8 9">MMS20-SJTR3</strain>
    </source>
</reference>
<accession>A0ABS8JSA8</accession>
<evidence type="ECO:0000256" key="5">
    <source>
        <dbReference type="ARBA" id="ARBA00023136"/>
    </source>
</evidence>
<feature type="transmembrane region" description="Helical" evidence="6">
    <location>
        <begin position="262"/>
        <end position="278"/>
    </location>
</feature>
<evidence type="ECO:0000256" key="6">
    <source>
        <dbReference type="SAM" id="Phobius"/>
    </source>
</evidence>
<evidence type="ECO:0000313" key="8">
    <source>
        <dbReference type="EMBL" id="MCC8392634.1"/>
    </source>
</evidence>
<feature type="domain" description="EamA" evidence="7">
    <location>
        <begin position="143"/>
        <end position="279"/>
    </location>
</feature>